<dbReference type="RefSeq" id="WP_348946381.1">
    <property type="nucleotide sequence ID" value="NZ_CP157355.1"/>
</dbReference>
<keyword evidence="2" id="KW-0012">Acyltransferase</keyword>
<dbReference type="InterPro" id="IPR016181">
    <property type="entry name" value="Acyl_CoA_acyltransferase"/>
</dbReference>
<dbReference type="Gene3D" id="3.40.630.30">
    <property type="match status" value="1"/>
</dbReference>
<dbReference type="Pfam" id="PF00583">
    <property type="entry name" value="Acetyltransf_1"/>
    <property type="match status" value="1"/>
</dbReference>
<accession>A0AAU7FDI1</accession>
<dbReference type="AlphaFoldDB" id="A0AAU7FDI1"/>
<dbReference type="PANTHER" id="PTHR10545">
    <property type="entry name" value="DIAMINE N-ACETYLTRANSFERASE"/>
    <property type="match status" value="1"/>
</dbReference>
<evidence type="ECO:0000256" key="2">
    <source>
        <dbReference type="ARBA" id="ARBA00023315"/>
    </source>
</evidence>
<proteinExistence type="predicted"/>
<evidence type="ECO:0000256" key="1">
    <source>
        <dbReference type="ARBA" id="ARBA00022679"/>
    </source>
</evidence>
<dbReference type="CDD" id="cd04301">
    <property type="entry name" value="NAT_SF"/>
    <property type="match status" value="1"/>
</dbReference>
<protein>
    <submittedName>
        <fullName evidence="4">GNAT family N-acetyltransferase</fullName>
    </submittedName>
</protein>
<dbReference type="InterPro" id="IPR000182">
    <property type="entry name" value="GNAT_dom"/>
</dbReference>
<keyword evidence="1" id="KW-0808">Transferase</keyword>
<organism evidence="4">
    <name type="scientific">Chitinibacter mangrovi</name>
    <dbReference type="NCBI Taxonomy" id="3153927"/>
    <lineage>
        <taxon>Bacteria</taxon>
        <taxon>Pseudomonadati</taxon>
        <taxon>Pseudomonadota</taxon>
        <taxon>Betaproteobacteria</taxon>
        <taxon>Neisseriales</taxon>
        <taxon>Chitinibacteraceae</taxon>
        <taxon>Chitinibacter</taxon>
    </lineage>
</organism>
<dbReference type="InterPro" id="IPR051016">
    <property type="entry name" value="Diverse_Substrate_AcTransf"/>
</dbReference>
<evidence type="ECO:0000259" key="3">
    <source>
        <dbReference type="PROSITE" id="PS51186"/>
    </source>
</evidence>
<dbReference type="KEGG" id="cmav:ABHF33_07555"/>
<evidence type="ECO:0000313" key="4">
    <source>
        <dbReference type="EMBL" id="XBM02110.1"/>
    </source>
</evidence>
<feature type="domain" description="N-acetyltransferase" evidence="3">
    <location>
        <begin position="1"/>
        <end position="162"/>
    </location>
</feature>
<dbReference type="PANTHER" id="PTHR10545:SF29">
    <property type="entry name" value="GH14572P-RELATED"/>
    <property type="match status" value="1"/>
</dbReference>
<gene>
    <name evidence="4" type="ORF">ABHF33_07555</name>
</gene>
<dbReference type="PROSITE" id="PS51186">
    <property type="entry name" value="GNAT"/>
    <property type="match status" value="1"/>
</dbReference>
<dbReference type="EMBL" id="CP157355">
    <property type="protein sequence ID" value="XBM02110.1"/>
    <property type="molecule type" value="Genomic_DNA"/>
</dbReference>
<name>A0AAU7FDI1_9NEIS</name>
<sequence>MTINPVTPDQYESLTDLLFELHSFYNHPPTASRAEINDHLLKNLLAGDSNIQLIVASEHSTVIGFAAILWQYSLVEPAAEQRKQCQLKELYVRSAHRGSGAGKALVTWIAQFALANGCGRMDWHVKASNERGIKFYSKLGGELVADRLSFRLPSASMLKLTQNQY</sequence>
<dbReference type="SUPFAM" id="SSF55729">
    <property type="entry name" value="Acyl-CoA N-acyltransferases (Nat)"/>
    <property type="match status" value="1"/>
</dbReference>
<reference evidence="4" key="1">
    <citation type="submission" date="2024-05" db="EMBL/GenBank/DDBJ databases">
        <authorList>
            <person name="Yang L."/>
            <person name="Pan L."/>
        </authorList>
    </citation>
    <scope>NUCLEOTIDE SEQUENCE</scope>
    <source>
        <strain evidence="4">FCG-7</strain>
    </source>
</reference>
<dbReference type="GO" id="GO:0008080">
    <property type="term" value="F:N-acetyltransferase activity"/>
    <property type="evidence" value="ECO:0007669"/>
    <property type="project" value="UniProtKB-ARBA"/>
</dbReference>